<keyword evidence="2" id="KW-1185">Reference proteome</keyword>
<dbReference type="Proteomes" id="UP000035061">
    <property type="component" value="Chromosome"/>
</dbReference>
<evidence type="ECO:0000313" key="2">
    <source>
        <dbReference type="Proteomes" id="UP000035061"/>
    </source>
</evidence>
<sequence length="53" mass="6237">MTYSKDDFAENWDSIVTNAHIRLRKTVQFVDIRVVAPSATPVLFQTLRRLMER</sequence>
<reference evidence="1 2" key="1">
    <citation type="submission" date="2012-02" db="EMBL/GenBank/DDBJ databases">
        <title>Complete genome sequence of Bifidobacterium catenulatum JCM 1194.</title>
        <authorList>
            <person name="Toh H."/>
            <person name="Oshima K."/>
            <person name="Morita H."/>
            <person name="Hattori M."/>
        </authorList>
    </citation>
    <scope>NUCLEOTIDE SEQUENCE [LARGE SCALE GENOMIC DNA]</scope>
    <source>
        <strain evidence="1 2">JCM 1194</strain>
    </source>
</reference>
<protein>
    <submittedName>
        <fullName evidence="1">Uncharacterized protein</fullName>
    </submittedName>
</protein>
<accession>A0ABM7EWI5</accession>
<organism evidence="1 2">
    <name type="scientific">Bifidobacterium catenulatum DSM 16992 = JCM 1194 = LMG 11043</name>
    <dbReference type="NCBI Taxonomy" id="566552"/>
    <lineage>
        <taxon>Bacteria</taxon>
        <taxon>Bacillati</taxon>
        <taxon>Actinomycetota</taxon>
        <taxon>Actinomycetes</taxon>
        <taxon>Bifidobacteriales</taxon>
        <taxon>Bifidobacteriaceae</taxon>
        <taxon>Bifidobacterium</taxon>
    </lineage>
</organism>
<gene>
    <name evidence="1" type="ORF">BBCT_1053</name>
</gene>
<evidence type="ECO:0000313" key="1">
    <source>
        <dbReference type="EMBL" id="BAR02021.1"/>
    </source>
</evidence>
<name>A0ABM7EWI5_9BIFI</name>
<dbReference type="EMBL" id="AP012325">
    <property type="protein sequence ID" value="BAR02021.1"/>
    <property type="molecule type" value="Genomic_DNA"/>
</dbReference>
<proteinExistence type="predicted"/>